<reference evidence="1 2" key="1">
    <citation type="submission" date="2023-07" db="EMBL/GenBank/DDBJ databases">
        <title>Sorghum-associated microbial communities from plants grown in Nebraska, USA.</title>
        <authorList>
            <person name="Schachtman D."/>
        </authorList>
    </citation>
    <scope>NUCLEOTIDE SEQUENCE [LARGE SCALE GENOMIC DNA]</scope>
    <source>
        <strain evidence="1 2">3199</strain>
    </source>
</reference>
<accession>A0ABU1SQX2</accession>
<name>A0ABU1SQX2_9HYPH</name>
<gene>
    <name evidence="1" type="ORF">J2W52_002943</name>
</gene>
<comment type="caution">
    <text evidence="1">The sequence shown here is derived from an EMBL/GenBank/DDBJ whole genome shotgun (WGS) entry which is preliminary data.</text>
</comment>
<proteinExistence type="predicted"/>
<sequence>MLSETQQLFAWGRNYPKSMEIATPLRGSCPEESYE</sequence>
<protein>
    <submittedName>
        <fullName evidence="1">Uncharacterized protein</fullName>
    </submittedName>
</protein>
<dbReference type="EMBL" id="JAVDUP010000003">
    <property type="protein sequence ID" value="MDR6901319.1"/>
    <property type="molecule type" value="Genomic_DNA"/>
</dbReference>
<evidence type="ECO:0000313" key="2">
    <source>
        <dbReference type="Proteomes" id="UP001250791"/>
    </source>
</evidence>
<organism evidence="1 2">
    <name type="scientific">Rhizobium miluonense</name>
    <dbReference type="NCBI Taxonomy" id="411945"/>
    <lineage>
        <taxon>Bacteria</taxon>
        <taxon>Pseudomonadati</taxon>
        <taxon>Pseudomonadota</taxon>
        <taxon>Alphaproteobacteria</taxon>
        <taxon>Hyphomicrobiales</taxon>
        <taxon>Rhizobiaceae</taxon>
        <taxon>Rhizobium/Agrobacterium group</taxon>
        <taxon>Rhizobium</taxon>
    </lineage>
</organism>
<dbReference type="Proteomes" id="UP001250791">
    <property type="component" value="Unassembled WGS sequence"/>
</dbReference>
<evidence type="ECO:0000313" key="1">
    <source>
        <dbReference type="EMBL" id="MDR6901319.1"/>
    </source>
</evidence>
<keyword evidence="2" id="KW-1185">Reference proteome</keyword>